<comment type="caution">
    <text evidence="1">The sequence shown here is derived from an EMBL/GenBank/DDBJ whole genome shotgun (WGS) entry which is preliminary data.</text>
</comment>
<dbReference type="RefSeq" id="WP_382341009.1">
    <property type="nucleotide sequence ID" value="NZ_JBHSAB010000002.1"/>
</dbReference>
<dbReference type="Gene3D" id="3.10.450.620">
    <property type="entry name" value="JHP933, nucleotidyltransferase-like core domain"/>
    <property type="match status" value="1"/>
</dbReference>
<proteinExistence type="predicted"/>
<accession>A0ABV8CD92</accession>
<keyword evidence="1" id="KW-0808">Transferase</keyword>
<reference evidence="2" key="1">
    <citation type="journal article" date="2019" name="Int. J. Syst. Evol. Microbiol.">
        <title>The Global Catalogue of Microorganisms (GCM) 10K type strain sequencing project: providing services to taxonomists for standard genome sequencing and annotation.</title>
        <authorList>
            <consortium name="The Broad Institute Genomics Platform"/>
            <consortium name="The Broad Institute Genome Sequencing Center for Infectious Disease"/>
            <person name="Wu L."/>
            <person name="Ma J."/>
        </authorList>
    </citation>
    <scope>NUCLEOTIDE SEQUENCE [LARGE SCALE GENOMIC DNA]</scope>
    <source>
        <strain evidence="2">CCUG 59858</strain>
    </source>
</reference>
<organism evidence="1 2">
    <name type="scientific">Legionella dresdenensis</name>
    <dbReference type="NCBI Taxonomy" id="450200"/>
    <lineage>
        <taxon>Bacteria</taxon>
        <taxon>Pseudomonadati</taxon>
        <taxon>Pseudomonadota</taxon>
        <taxon>Gammaproteobacteria</taxon>
        <taxon>Legionellales</taxon>
        <taxon>Legionellaceae</taxon>
        <taxon>Legionella</taxon>
    </lineage>
</organism>
<protein>
    <submittedName>
        <fullName evidence="1">Nucleotidyl transferase AbiEii/AbiGii toxin family protein</fullName>
    </submittedName>
</protein>
<evidence type="ECO:0000313" key="2">
    <source>
        <dbReference type="Proteomes" id="UP001595758"/>
    </source>
</evidence>
<sequence>MQDLLEFSPKERQQAFEEATARSTTIKNPIIIEKDFWVCWTLDHIFSNKDLSPHVIFKGGTSLSKCYNIIDRFSEDIDLTFSKEYMGIDDENDPASCNTRKQRDKRLEELSKTVKNKISGEIKPILQTEFSKSLSAYFDDSEWRLEPDEHDEQSLIFHYPNSVPKKDNEYIQSAIKLEFGARGGISPCENKSVTSYCHQLLPELRGKAPEVTVRTLLAKRTYWEKITLLHAEYHRSPEKLLPYRLFRHYYDIVMLDNKNLTREALQDIALLDDVRKNKSIYFPVKWANYDKAVIGSLRLYPNKLFMEQLKADHSKMADMFFVGKAPDFDETLEHIKRIEIMINKTE</sequence>
<dbReference type="EMBL" id="JBHSAB010000002">
    <property type="protein sequence ID" value="MFC3908067.1"/>
    <property type="molecule type" value="Genomic_DNA"/>
</dbReference>
<dbReference type="Pfam" id="PF08843">
    <property type="entry name" value="AbiEii"/>
    <property type="match status" value="1"/>
</dbReference>
<dbReference type="InterPro" id="IPR014942">
    <property type="entry name" value="AbiEii"/>
</dbReference>
<name>A0ABV8CD92_9GAMM</name>
<dbReference type="Proteomes" id="UP001595758">
    <property type="component" value="Unassembled WGS sequence"/>
</dbReference>
<evidence type="ECO:0000313" key="1">
    <source>
        <dbReference type="EMBL" id="MFC3908067.1"/>
    </source>
</evidence>
<keyword evidence="2" id="KW-1185">Reference proteome</keyword>
<dbReference type="GO" id="GO:0016740">
    <property type="term" value="F:transferase activity"/>
    <property type="evidence" value="ECO:0007669"/>
    <property type="project" value="UniProtKB-KW"/>
</dbReference>
<gene>
    <name evidence="1" type="ORF">ACFORL_03105</name>
</gene>